<dbReference type="Pfam" id="PF09683">
    <property type="entry name" value="Lactococcin_972"/>
    <property type="match status" value="1"/>
</dbReference>
<sequence length="97" mass="10292">MKIPVRRVATTAVLAVGLTIGTASAAMAAFEKAGGGEWTHGISNDTVYSNYYHRDVCHGSTAVGTKTVRAEADAGLTSRASAPEAWTNNQTYWRNTC</sequence>
<comment type="caution">
    <text evidence="2">The sequence shown here is derived from an EMBL/GenBank/DDBJ whole genome shotgun (WGS) entry which is preliminary data.</text>
</comment>
<organism evidence="2 3">
    <name type="scientific">Nocardiopsis rhodophaea</name>
    <dbReference type="NCBI Taxonomy" id="280238"/>
    <lineage>
        <taxon>Bacteria</taxon>
        <taxon>Bacillati</taxon>
        <taxon>Actinomycetota</taxon>
        <taxon>Actinomycetes</taxon>
        <taxon>Streptosporangiales</taxon>
        <taxon>Nocardiopsidaceae</taxon>
        <taxon>Nocardiopsis</taxon>
    </lineage>
</organism>
<evidence type="ECO:0000313" key="3">
    <source>
        <dbReference type="Proteomes" id="UP001501585"/>
    </source>
</evidence>
<evidence type="ECO:0000256" key="1">
    <source>
        <dbReference type="SAM" id="SignalP"/>
    </source>
</evidence>
<reference evidence="2 3" key="1">
    <citation type="journal article" date="2019" name="Int. J. Syst. Evol. Microbiol.">
        <title>The Global Catalogue of Microorganisms (GCM) 10K type strain sequencing project: providing services to taxonomists for standard genome sequencing and annotation.</title>
        <authorList>
            <consortium name="The Broad Institute Genomics Platform"/>
            <consortium name="The Broad Institute Genome Sequencing Center for Infectious Disease"/>
            <person name="Wu L."/>
            <person name="Ma J."/>
        </authorList>
    </citation>
    <scope>NUCLEOTIDE SEQUENCE [LARGE SCALE GENOMIC DNA]</scope>
    <source>
        <strain evidence="2 3">JCM 15313</strain>
    </source>
</reference>
<name>A0ABN2TIH2_9ACTN</name>
<dbReference type="EMBL" id="BAAAPC010000020">
    <property type="protein sequence ID" value="GAA2009589.1"/>
    <property type="molecule type" value="Genomic_DNA"/>
</dbReference>
<dbReference type="Gene3D" id="2.60.40.2850">
    <property type="match status" value="1"/>
</dbReference>
<accession>A0ABN2TIH2</accession>
<keyword evidence="1" id="KW-0732">Signal</keyword>
<dbReference type="NCBIfam" id="TIGR01653">
    <property type="entry name" value="lactococcin_972"/>
    <property type="match status" value="1"/>
</dbReference>
<dbReference type="Proteomes" id="UP001501585">
    <property type="component" value="Unassembled WGS sequence"/>
</dbReference>
<keyword evidence="3" id="KW-1185">Reference proteome</keyword>
<feature type="signal peptide" evidence="1">
    <location>
        <begin position="1"/>
        <end position="25"/>
    </location>
</feature>
<protein>
    <submittedName>
        <fullName evidence="2">Lactococcin 972 family bacteriocin</fullName>
    </submittedName>
</protein>
<evidence type="ECO:0000313" key="2">
    <source>
        <dbReference type="EMBL" id="GAA2009589.1"/>
    </source>
</evidence>
<proteinExistence type="predicted"/>
<gene>
    <name evidence="2" type="ORF">GCM10009799_41920</name>
</gene>
<dbReference type="InterPro" id="IPR006540">
    <property type="entry name" value="Lactococcin_972"/>
</dbReference>
<feature type="chain" id="PRO_5045471402" evidence="1">
    <location>
        <begin position="26"/>
        <end position="97"/>
    </location>
</feature>
<dbReference type="RefSeq" id="WP_344164614.1">
    <property type="nucleotide sequence ID" value="NZ_BAAAPC010000020.1"/>
</dbReference>